<evidence type="ECO:0000313" key="1">
    <source>
        <dbReference type="EMBL" id="KAI4470101.1"/>
    </source>
</evidence>
<accession>A0ACB9TTG9</accession>
<protein>
    <submittedName>
        <fullName evidence="1">Btb domain transcription factor</fullName>
    </submittedName>
</protein>
<dbReference type="Proteomes" id="UP001056778">
    <property type="component" value="Chromosome 1"/>
</dbReference>
<evidence type="ECO:0000313" key="2">
    <source>
        <dbReference type="Proteomes" id="UP001056778"/>
    </source>
</evidence>
<gene>
    <name evidence="1" type="ORF">MML48_1g11879</name>
</gene>
<organism evidence="1 2">
    <name type="scientific">Holotrichia oblita</name>
    <name type="common">Chafer beetle</name>
    <dbReference type="NCBI Taxonomy" id="644536"/>
    <lineage>
        <taxon>Eukaryota</taxon>
        <taxon>Metazoa</taxon>
        <taxon>Ecdysozoa</taxon>
        <taxon>Arthropoda</taxon>
        <taxon>Hexapoda</taxon>
        <taxon>Insecta</taxon>
        <taxon>Pterygota</taxon>
        <taxon>Neoptera</taxon>
        <taxon>Endopterygota</taxon>
        <taxon>Coleoptera</taxon>
        <taxon>Polyphaga</taxon>
        <taxon>Scarabaeiformia</taxon>
        <taxon>Scarabaeidae</taxon>
        <taxon>Melolonthinae</taxon>
        <taxon>Holotrichia</taxon>
    </lineage>
</organism>
<dbReference type="EMBL" id="CM043015">
    <property type="protein sequence ID" value="KAI4470101.1"/>
    <property type="molecule type" value="Genomic_DNA"/>
</dbReference>
<sequence length="350" mass="39413">MAATEQFSLRWNNFHSNLTSGFHDLLEAADMVDVTLAIDGHFLQAHKLVLSICSPYFKQLFKINPCKHPIVILKDVSHGNMKDILEFMYMGEVNVLRENLPSFLRTAELLQVKGLTGDDSSDASSKKDDKVESFCDNDEDLEYNQYTENDSSALPSYATSLPSSQQQKSTIGNNFKRSTKNSLTNNNSKRIKSESNSTLINKVNSKISDAGENTQTNEDDSEFIEVPTKLDQSYDKDDSAVKKENFSFDSNTSPNVLVGDVNSQDHGESYFLIFAASCGACGKLMRKSSIRRHMYDVHIPTQQLPCDICHKLFKTANSLTTHLITIHRRLKSDRQRLNNVTVCEIANNFE</sequence>
<reference evidence="1" key="1">
    <citation type="submission" date="2022-04" db="EMBL/GenBank/DDBJ databases">
        <title>Chromosome-scale genome assembly of Holotrichia oblita Faldermann.</title>
        <authorList>
            <person name="Rongchong L."/>
        </authorList>
    </citation>
    <scope>NUCLEOTIDE SEQUENCE</scope>
    <source>
        <strain evidence="1">81SQS9</strain>
    </source>
</reference>
<proteinExistence type="predicted"/>
<comment type="caution">
    <text evidence="1">The sequence shown here is derived from an EMBL/GenBank/DDBJ whole genome shotgun (WGS) entry which is preliminary data.</text>
</comment>
<keyword evidence="2" id="KW-1185">Reference proteome</keyword>
<name>A0ACB9TTG9_HOLOL</name>